<dbReference type="Proteomes" id="UP001285263">
    <property type="component" value="Unassembled WGS sequence"/>
</dbReference>
<dbReference type="InterPro" id="IPR001789">
    <property type="entry name" value="Sig_transdc_resp-reg_receiver"/>
</dbReference>
<feature type="coiled-coil region" evidence="5">
    <location>
        <begin position="123"/>
        <end position="159"/>
    </location>
</feature>
<evidence type="ECO:0000259" key="7">
    <source>
        <dbReference type="PROSITE" id="PS50110"/>
    </source>
</evidence>
<gene>
    <name evidence="8" type="ORF">SNE35_06460</name>
</gene>
<dbReference type="Pfam" id="PF02518">
    <property type="entry name" value="HATPase_c"/>
    <property type="match status" value="1"/>
</dbReference>
<evidence type="ECO:0000256" key="3">
    <source>
        <dbReference type="ARBA" id="ARBA00022553"/>
    </source>
</evidence>
<proteinExistence type="predicted"/>
<dbReference type="GO" id="GO:0004673">
    <property type="term" value="F:protein histidine kinase activity"/>
    <property type="evidence" value="ECO:0007669"/>
    <property type="project" value="UniProtKB-EC"/>
</dbReference>
<feature type="domain" description="Response regulatory" evidence="7">
    <location>
        <begin position="404"/>
        <end position="520"/>
    </location>
</feature>
<dbReference type="InterPro" id="IPR011006">
    <property type="entry name" value="CheY-like_superfamily"/>
</dbReference>
<dbReference type="Pfam" id="PF00512">
    <property type="entry name" value="HisKA"/>
    <property type="match status" value="1"/>
</dbReference>
<feature type="modified residue" description="4-aspartylphosphate" evidence="4">
    <location>
        <position position="63"/>
    </location>
</feature>
<dbReference type="EC" id="2.7.13.3" evidence="2"/>
<keyword evidence="8" id="KW-0808">Transferase</keyword>
<feature type="domain" description="Response regulatory" evidence="7">
    <location>
        <begin position="12"/>
        <end position="128"/>
    </location>
</feature>
<dbReference type="Gene3D" id="3.30.565.10">
    <property type="entry name" value="Histidine kinase-like ATPase, C-terminal domain"/>
    <property type="match status" value="1"/>
</dbReference>
<dbReference type="SMART" id="SM00448">
    <property type="entry name" value="REC"/>
    <property type="match status" value="2"/>
</dbReference>
<feature type="domain" description="Histidine kinase" evidence="6">
    <location>
        <begin position="163"/>
        <end position="380"/>
    </location>
</feature>
<name>A0ABU5DEE6_9BURK</name>
<dbReference type="SUPFAM" id="SSF52172">
    <property type="entry name" value="CheY-like"/>
    <property type="match status" value="2"/>
</dbReference>
<evidence type="ECO:0000259" key="6">
    <source>
        <dbReference type="PROSITE" id="PS50109"/>
    </source>
</evidence>
<keyword evidence="3 4" id="KW-0597">Phosphoprotein</keyword>
<dbReference type="SUPFAM" id="SSF55874">
    <property type="entry name" value="ATPase domain of HSP90 chaperone/DNA topoisomerase II/histidine kinase"/>
    <property type="match status" value="1"/>
</dbReference>
<feature type="modified residue" description="4-aspartylphosphate" evidence="4">
    <location>
        <position position="453"/>
    </location>
</feature>
<keyword evidence="5" id="KW-0175">Coiled coil</keyword>
<dbReference type="PANTHER" id="PTHR43547:SF2">
    <property type="entry name" value="HYBRID SIGNAL TRANSDUCTION HISTIDINE KINASE C"/>
    <property type="match status" value="1"/>
</dbReference>
<sequence>MAAPALRPSPLDMLLLEDSALDAELLRAHLAISFPQAQLTWVTDAAGFSSELAARRFDLILSDFQLPDYNGGEALDHARRVAPQTPFIFLSGVIGEENAVELLKRGATDYIMKGRLARLPLVIERALREVDQRAAELRAQEALRQAKDEAERTNALKDQFLAIVSHELRSPLSAIQGWAELLALRANGDGLMEKASAVIKRNALLQTRMIDDLLDMTAVVAGKLALQCETLDLSALAEAEIATHQQEAQARDIRLGGEYTAAAWVSGDGQRLAQVIGKLVGNALKFSNAQGQILVRIQQDGGEVALVVEDFGRGISADFLPHVFDRLRQEDSSRTRSAGGLGLGLAIADAVVRLHGGRISASSEGVDRGARFEVRLPAVAAPAVQPNGHRAPDDEGIADLSGLHVLLVDDERDARDVGRATLESLGAAVTVAASTQEALAELSKQDFDVLVSDLGMPGQDGLSLVRALRAGGHQPGLPAVALTAFAMLPDRRAALDAGFDGHVTKPIDRKALGDAVRAALRTATPK</sequence>
<evidence type="ECO:0000313" key="8">
    <source>
        <dbReference type="EMBL" id="MDY0744138.1"/>
    </source>
</evidence>
<dbReference type="EMBL" id="JAXCLA010000002">
    <property type="protein sequence ID" value="MDY0744138.1"/>
    <property type="molecule type" value="Genomic_DNA"/>
</dbReference>
<dbReference type="PROSITE" id="PS50110">
    <property type="entry name" value="RESPONSE_REGULATORY"/>
    <property type="match status" value="2"/>
</dbReference>
<dbReference type="PRINTS" id="PR00344">
    <property type="entry name" value="BCTRLSENSOR"/>
</dbReference>
<dbReference type="PROSITE" id="PS50109">
    <property type="entry name" value="HIS_KIN"/>
    <property type="match status" value="1"/>
</dbReference>
<evidence type="ECO:0000313" key="9">
    <source>
        <dbReference type="Proteomes" id="UP001285263"/>
    </source>
</evidence>
<dbReference type="InterPro" id="IPR003594">
    <property type="entry name" value="HATPase_dom"/>
</dbReference>
<dbReference type="Gene3D" id="1.10.287.130">
    <property type="match status" value="1"/>
</dbReference>
<organism evidence="8 9">
    <name type="scientific">Roseateles agri</name>
    <dbReference type="NCBI Taxonomy" id="3098619"/>
    <lineage>
        <taxon>Bacteria</taxon>
        <taxon>Pseudomonadati</taxon>
        <taxon>Pseudomonadota</taxon>
        <taxon>Betaproteobacteria</taxon>
        <taxon>Burkholderiales</taxon>
        <taxon>Sphaerotilaceae</taxon>
        <taxon>Roseateles</taxon>
    </lineage>
</organism>
<dbReference type="Gene3D" id="3.40.50.2300">
    <property type="match status" value="2"/>
</dbReference>
<dbReference type="InterPro" id="IPR005467">
    <property type="entry name" value="His_kinase_dom"/>
</dbReference>
<evidence type="ECO:0000256" key="5">
    <source>
        <dbReference type="SAM" id="Coils"/>
    </source>
</evidence>
<dbReference type="CDD" id="cd00082">
    <property type="entry name" value="HisKA"/>
    <property type="match status" value="1"/>
</dbReference>
<comment type="catalytic activity">
    <reaction evidence="1">
        <text>ATP + protein L-histidine = ADP + protein N-phospho-L-histidine.</text>
        <dbReference type="EC" id="2.7.13.3"/>
    </reaction>
</comment>
<dbReference type="Pfam" id="PF00072">
    <property type="entry name" value="Response_reg"/>
    <property type="match status" value="2"/>
</dbReference>
<comment type="caution">
    <text evidence="8">The sequence shown here is derived from an EMBL/GenBank/DDBJ whole genome shotgun (WGS) entry which is preliminary data.</text>
</comment>
<reference evidence="8 9" key="1">
    <citation type="submission" date="2023-11" db="EMBL/GenBank/DDBJ databases">
        <title>Paucibacter sp. nov., isolated from fresh soil in Korea.</title>
        <authorList>
            <person name="Le N.T.T."/>
        </authorList>
    </citation>
    <scope>NUCLEOTIDE SEQUENCE [LARGE SCALE GENOMIC DNA]</scope>
    <source>
        <strain evidence="8 9">R3-3</strain>
    </source>
</reference>
<dbReference type="InterPro" id="IPR003661">
    <property type="entry name" value="HisK_dim/P_dom"/>
</dbReference>
<dbReference type="InterPro" id="IPR036890">
    <property type="entry name" value="HATPase_C_sf"/>
</dbReference>
<protein>
    <recommendedName>
        <fullName evidence="2">histidine kinase</fullName>
        <ecNumber evidence="2">2.7.13.3</ecNumber>
    </recommendedName>
</protein>
<dbReference type="CDD" id="cd00156">
    <property type="entry name" value="REC"/>
    <property type="match status" value="1"/>
</dbReference>
<accession>A0ABU5DEE6</accession>
<dbReference type="CDD" id="cd00075">
    <property type="entry name" value="HATPase"/>
    <property type="match status" value="1"/>
</dbReference>
<dbReference type="SUPFAM" id="SSF47384">
    <property type="entry name" value="Homodimeric domain of signal transducing histidine kinase"/>
    <property type="match status" value="1"/>
</dbReference>
<keyword evidence="9" id="KW-1185">Reference proteome</keyword>
<evidence type="ECO:0000256" key="1">
    <source>
        <dbReference type="ARBA" id="ARBA00000085"/>
    </source>
</evidence>
<dbReference type="SMART" id="SM00387">
    <property type="entry name" value="HATPase_c"/>
    <property type="match status" value="1"/>
</dbReference>
<evidence type="ECO:0000256" key="4">
    <source>
        <dbReference type="PROSITE-ProRule" id="PRU00169"/>
    </source>
</evidence>
<dbReference type="SMART" id="SM00388">
    <property type="entry name" value="HisKA"/>
    <property type="match status" value="1"/>
</dbReference>
<dbReference type="InterPro" id="IPR036097">
    <property type="entry name" value="HisK_dim/P_sf"/>
</dbReference>
<evidence type="ECO:0000256" key="2">
    <source>
        <dbReference type="ARBA" id="ARBA00012438"/>
    </source>
</evidence>
<keyword evidence="8" id="KW-0418">Kinase</keyword>
<dbReference type="PANTHER" id="PTHR43547">
    <property type="entry name" value="TWO-COMPONENT HISTIDINE KINASE"/>
    <property type="match status" value="1"/>
</dbReference>
<dbReference type="InterPro" id="IPR004358">
    <property type="entry name" value="Sig_transdc_His_kin-like_C"/>
</dbReference>